<sequence length="99" mass="11401">MPSVFRAPEIIAGMEWDDQIDIWSIGVMIWDLPGENRQLLLVLFRKILRWLPEDRPSAEDLNDDDFICQFLSKAEPSNHSSTILIDAWSLSAVDMSIVR</sequence>
<keyword evidence="2" id="KW-1185">Reference proteome</keyword>
<gene>
    <name evidence="1" type="ORF">CAC42_4373</name>
</gene>
<protein>
    <recommendedName>
        <fullName evidence="3">Protein kinase domain-containing protein</fullName>
    </recommendedName>
</protein>
<accession>A0A2K1QM08</accession>
<dbReference type="STRING" id="2082308.A0A2K1QM08"/>
<dbReference type="InterPro" id="IPR011009">
    <property type="entry name" value="Kinase-like_dom_sf"/>
</dbReference>
<dbReference type="Gene3D" id="1.10.510.10">
    <property type="entry name" value="Transferase(Phosphotransferase) domain 1"/>
    <property type="match status" value="1"/>
</dbReference>
<dbReference type="EMBL" id="NKHZ01000060">
    <property type="protein sequence ID" value="PNS15972.1"/>
    <property type="molecule type" value="Genomic_DNA"/>
</dbReference>
<reference evidence="1 2" key="1">
    <citation type="submission" date="2017-06" db="EMBL/GenBank/DDBJ databases">
        <title>Draft genome sequence of a variant of Elsinoe murrayae.</title>
        <authorList>
            <person name="Cheng Q."/>
        </authorList>
    </citation>
    <scope>NUCLEOTIDE SEQUENCE [LARGE SCALE GENOMIC DNA]</scope>
    <source>
        <strain evidence="1 2">CQ-2017a</strain>
    </source>
</reference>
<dbReference type="SUPFAM" id="SSF56112">
    <property type="entry name" value="Protein kinase-like (PK-like)"/>
    <property type="match status" value="1"/>
</dbReference>
<dbReference type="InParanoid" id="A0A2K1QM08"/>
<organism evidence="1 2">
    <name type="scientific">Sphaceloma murrayae</name>
    <dbReference type="NCBI Taxonomy" id="2082308"/>
    <lineage>
        <taxon>Eukaryota</taxon>
        <taxon>Fungi</taxon>
        <taxon>Dikarya</taxon>
        <taxon>Ascomycota</taxon>
        <taxon>Pezizomycotina</taxon>
        <taxon>Dothideomycetes</taxon>
        <taxon>Dothideomycetidae</taxon>
        <taxon>Myriangiales</taxon>
        <taxon>Elsinoaceae</taxon>
        <taxon>Sphaceloma</taxon>
    </lineage>
</organism>
<name>A0A2K1QM08_9PEZI</name>
<evidence type="ECO:0000313" key="1">
    <source>
        <dbReference type="EMBL" id="PNS15972.1"/>
    </source>
</evidence>
<proteinExistence type="predicted"/>
<dbReference type="Proteomes" id="UP000243797">
    <property type="component" value="Unassembled WGS sequence"/>
</dbReference>
<evidence type="ECO:0008006" key="3">
    <source>
        <dbReference type="Google" id="ProtNLM"/>
    </source>
</evidence>
<comment type="caution">
    <text evidence="1">The sequence shown here is derived from an EMBL/GenBank/DDBJ whole genome shotgun (WGS) entry which is preliminary data.</text>
</comment>
<dbReference type="OrthoDB" id="5979581at2759"/>
<dbReference type="AlphaFoldDB" id="A0A2K1QM08"/>
<evidence type="ECO:0000313" key="2">
    <source>
        <dbReference type="Proteomes" id="UP000243797"/>
    </source>
</evidence>